<dbReference type="CDD" id="cd06223">
    <property type="entry name" value="PRTases_typeI"/>
    <property type="match status" value="1"/>
</dbReference>
<dbReference type="PIRSF" id="PIRSF000485">
    <property type="entry name" value="Amd_phspho_trans"/>
    <property type="match status" value="1"/>
</dbReference>
<dbReference type="SUPFAM" id="SSF56235">
    <property type="entry name" value="N-terminal nucleophile aminohydrolases (Ntn hydrolases)"/>
    <property type="match status" value="1"/>
</dbReference>
<feature type="binding site" evidence="7 10">
    <location>
        <position position="441"/>
    </location>
    <ligand>
        <name>[4Fe-4S] cluster</name>
        <dbReference type="ChEBI" id="CHEBI:49883"/>
    </ligand>
</feature>
<dbReference type="RefSeq" id="WP_164995353.1">
    <property type="nucleotide sequence ID" value="NZ_CP049055.1"/>
</dbReference>
<dbReference type="Gene3D" id="3.60.20.10">
    <property type="entry name" value="Glutamine Phosphoribosylpyrophosphate, subunit 1, domain 1"/>
    <property type="match status" value="1"/>
</dbReference>
<dbReference type="Pfam" id="PF13537">
    <property type="entry name" value="GATase_7"/>
    <property type="match status" value="1"/>
</dbReference>
<dbReference type="InterPro" id="IPR035584">
    <property type="entry name" value="PurF_N"/>
</dbReference>
<evidence type="ECO:0000256" key="10">
    <source>
        <dbReference type="PIRSR" id="PIRSR000485-3"/>
    </source>
</evidence>
<evidence type="ECO:0000256" key="8">
    <source>
        <dbReference type="PIRNR" id="PIRNR000485"/>
    </source>
</evidence>
<evidence type="ECO:0000256" key="7">
    <source>
        <dbReference type="HAMAP-Rule" id="MF_01931"/>
    </source>
</evidence>
<evidence type="ECO:0000256" key="1">
    <source>
        <dbReference type="ARBA" id="ARBA00005209"/>
    </source>
</evidence>
<dbReference type="InterPro" id="IPR017932">
    <property type="entry name" value="GATase_2_dom"/>
</dbReference>
<dbReference type="UniPathway" id="UPA00074">
    <property type="reaction ID" value="UER00124"/>
</dbReference>
<dbReference type="GO" id="GO:0046872">
    <property type="term" value="F:metal ion binding"/>
    <property type="evidence" value="ECO:0007669"/>
    <property type="project" value="UniProtKB-KW"/>
</dbReference>
<dbReference type="GO" id="GO:0004044">
    <property type="term" value="F:amidophosphoribosyltransferase activity"/>
    <property type="evidence" value="ECO:0007669"/>
    <property type="project" value="UniProtKB-UniRule"/>
</dbReference>
<reference evidence="12 13" key="1">
    <citation type="submission" date="2020-02" db="EMBL/GenBank/DDBJ databases">
        <title>Newly sequenced genome of strain CSTR1 showed variability in Candidatus Kuenenia stuttgartiensis genomes.</title>
        <authorList>
            <person name="Ding C."/>
            <person name="Adrian L."/>
        </authorList>
    </citation>
    <scope>NUCLEOTIDE SEQUENCE [LARGE SCALE GENOMIC DNA]</scope>
    <source>
        <strain evidence="12 13">CSTR1</strain>
    </source>
</reference>
<keyword evidence="4 7" id="KW-0808">Transferase</keyword>
<sequence length="475" mass="52658">MGYIKEHCGLFGVYGCEDAAEKVYYGLYSLQHRGEESAGIASTDGKDIICRKGMGLISDALDARMLKSLKNPVAIGHVRYSTFGSSNIENAQPMLVDYYRGKVAIAHNGQLTNAKKLRDEFEGNGSIFHTTSDTEVIVHLMAKPSVSRQSGLPGVLNQLKGAFSLLILTPNEMIGVRDPYGFRPLSLGKLNNGYVFASETCALDQIGAEYVRDVQPGEIVSISKDGLRSEFYSNQKRYAACIFELVYFSRPDSSVYGESVHLFRKRLGAKLAEESPVDADVVISVPEGGNSAAIGYSHAASIPFDRGFIRNHYVGRTFILPQQDMRHRFVELKLNPLKETVAGKRVIVIDDSIVRGTTSKSRFGLLRKAGAKEIHARISCPPHRHPCYYGIDFQQKGELIAANKTVEETRKFLNVESLSYLSVEGMMSCTTQPRQNFCNACFTSDYPTNVNEEMDNVTDSFSVDEAERMSRCVIK</sequence>
<dbReference type="SUPFAM" id="SSF53271">
    <property type="entry name" value="PRTase-like"/>
    <property type="match status" value="1"/>
</dbReference>
<dbReference type="PROSITE" id="PS51278">
    <property type="entry name" value="GATASE_TYPE_2"/>
    <property type="match status" value="1"/>
</dbReference>
<dbReference type="EMBL" id="CP049055">
    <property type="protein sequence ID" value="QII13333.1"/>
    <property type="molecule type" value="Genomic_DNA"/>
</dbReference>
<dbReference type="NCBIfam" id="TIGR01134">
    <property type="entry name" value="purF"/>
    <property type="match status" value="1"/>
</dbReference>
<dbReference type="InterPro" id="IPR000836">
    <property type="entry name" value="PRTase_dom"/>
</dbReference>
<comment type="pathway">
    <text evidence="1 7 8">Purine metabolism; IMP biosynthesis via de novo pathway; N(1)-(5-phospho-D-ribosyl)glycinamide from 5-phospho-alpha-D-ribose 1-diphosphate: step 1/2.</text>
</comment>
<feature type="domain" description="Glutamine amidotransferase type-2" evidence="11">
    <location>
        <begin position="8"/>
        <end position="225"/>
    </location>
</feature>
<feature type="binding site" evidence="7 10">
    <location>
        <position position="241"/>
    </location>
    <ligand>
        <name>[4Fe-4S] cluster</name>
        <dbReference type="ChEBI" id="CHEBI:49883"/>
    </ligand>
</feature>
<comment type="similarity">
    <text evidence="2 7 8">In the C-terminal section; belongs to the purine/pyrimidine phosphoribosyltransferase family.</text>
</comment>
<accession>A0A6G7GVI9</accession>
<proteinExistence type="inferred from homology"/>
<feature type="active site" description="Nucleophile" evidence="7 9">
    <location>
        <position position="8"/>
    </location>
</feature>
<keyword evidence="7 10" id="KW-0479">Metal-binding</keyword>
<dbReference type="InterPro" id="IPR005854">
    <property type="entry name" value="PurF"/>
</dbReference>
<evidence type="ECO:0000313" key="13">
    <source>
        <dbReference type="Proteomes" id="UP000501926"/>
    </source>
</evidence>
<dbReference type="PANTHER" id="PTHR11907">
    <property type="entry name" value="AMIDOPHOSPHORIBOSYLTRANSFERASE"/>
    <property type="match status" value="1"/>
</dbReference>
<feature type="binding site" evidence="7 10">
    <location>
        <position position="438"/>
    </location>
    <ligand>
        <name>[4Fe-4S] cluster</name>
        <dbReference type="ChEBI" id="CHEBI:49883"/>
    </ligand>
</feature>
<evidence type="ECO:0000259" key="11">
    <source>
        <dbReference type="PROSITE" id="PS51278"/>
    </source>
</evidence>
<keyword evidence="6 7" id="KW-0315">Glutamine amidotransferase</keyword>
<comment type="cofactor">
    <cofactor evidence="7 10">
        <name>[4Fe-4S] cluster</name>
        <dbReference type="ChEBI" id="CHEBI:49883"/>
    </cofactor>
    <text evidence="7 10">Binds 1 [4Fe-4S] cluster per subunit.</text>
</comment>
<comment type="catalytic activity">
    <reaction evidence="7 8">
        <text>5-phospho-beta-D-ribosylamine + L-glutamate + diphosphate = 5-phospho-alpha-D-ribose 1-diphosphate + L-glutamine + H2O</text>
        <dbReference type="Rhea" id="RHEA:14905"/>
        <dbReference type="ChEBI" id="CHEBI:15377"/>
        <dbReference type="ChEBI" id="CHEBI:29985"/>
        <dbReference type="ChEBI" id="CHEBI:33019"/>
        <dbReference type="ChEBI" id="CHEBI:58017"/>
        <dbReference type="ChEBI" id="CHEBI:58359"/>
        <dbReference type="ChEBI" id="CHEBI:58681"/>
        <dbReference type="EC" id="2.4.2.14"/>
    </reaction>
</comment>
<keyword evidence="7" id="KW-0004">4Fe-4S</keyword>
<dbReference type="InterPro" id="IPR029057">
    <property type="entry name" value="PRTase-like"/>
</dbReference>
<dbReference type="CDD" id="cd00715">
    <property type="entry name" value="GPATase_N"/>
    <property type="match status" value="1"/>
</dbReference>
<dbReference type="HAMAP" id="MF_01931">
    <property type="entry name" value="PurF"/>
    <property type="match status" value="1"/>
</dbReference>
<name>A0A6G7GVI9_KUEST</name>
<comment type="caution">
    <text evidence="7">Lacks conserved residue(s) required for the propagation of feature annotation.</text>
</comment>
<evidence type="ECO:0000313" key="12">
    <source>
        <dbReference type="EMBL" id="QII13333.1"/>
    </source>
</evidence>
<dbReference type="EC" id="2.4.2.14" evidence="7"/>
<keyword evidence="7 10" id="KW-0411">Iron-sulfur</keyword>
<feature type="binding site" evidence="7 10">
    <location>
        <position position="387"/>
    </location>
    <ligand>
        <name>[4Fe-4S] cluster</name>
        <dbReference type="ChEBI" id="CHEBI:49883"/>
    </ligand>
</feature>
<keyword evidence="7 10" id="KW-0408">Iron</keyword>
<evidence type="ECO:0000256" key="5">
    <source>
        <dbReference type="ARBA" id="ARBA00022755"/>
    </source>
</evidence>
<dbReference type="Proteomes" id="UP000501926">
    <property type="component" value="Chromosome"/>
</dbReference>
<dbReference type="GO" id="GO:0006189">
    <property type="term" value="P:'de novo' IMP biosynthetic process"/>
    <property type="evidence" value="ECO:0007669"/>
    <property type="project" value="UniProtKB-UniRule"/>
</dbReference>
<organism evidence="12 13">
    <name type="scientific">Kuenenia stuttgartiensis</name>
    <dbReference type="NCBI Taxonomy" id="174633"/>
    <lineage>
        <taxon>Bacteria</taxon>
        <taxon>Pseudomonadati</taxon>
        <taxon>Planctomycetota</taxon>
        <taxon>Candidatus Brocadiia</taxon>
        <taxon>Candidatus Brocadiales</taxon>
        <taxon>Candidatus Brocadiaceae</taxon>
        <taxon>Candidatus Kuenenia</taxon>
    </lineage>
</organism>
<dbReference type="GO" id="GO:0009113">
    <property type="term" value="P:purine nucleobase biosynthetic process"/>
    <property type="evidence" value="ECO:0007669"/>
    <property type="project" value="UniProtKB-UniRule"/>
</dbReference>
<evidence type="ECO:0000256" key="4">
    <source>
        <dbReference type="ARBA" id="ARBA00022679"/>
    </source>
</evidence>
<gene>
    <name evidence="7 12" type="primary">purF</name>
    <name evidence="12" type="ORF">KsCSTR_39540</name>
</gene>
<dbReference type="AlphaFoldDB" id="A0A6G7GVI9"/>
<dbReference type="InterPro" id="IPR029055">
    <property type="entry name" value="Ntn_hydrolases_N"/>
</dbReference>
<evidence type="ECO:0000256" key="2">
    <source>
        <dbReference type="ARBA" id="ARBA00010138"/>
    </source>
</evidence>
<comment type="function">
    <text evidence="7">Catalyzes the formation of phosphoribosylamine from phosphoribosylpyrophosphate (PRPP) and glutamine.</text>
</comment>
<evidence type="ECO:0000256" key="9">
    <source>
        <dbReference type="PIRSR" id="PIRSR000485-1"/>
    </source>
</evidence>
<keyword evidence="5 7" id="KW-0658">Purine biosynthesis</keyword>
<dbReference type="GO" id="GO:0051539">
    <property type="term" value="F:4 iron, 4 sulfur cluster binding"/>
    <property type="evidence" value="ECO:0007669"/>
    <property type="project" value="UniProtKB-KW"/>
</dbReference>
<evidence type="ECO:0000256" key="6">
    <source>
        <dbReference type="ARBA" id="ARBA00022962"/>
    </source>
</evidence>
<protein>
    <recommendedName>
        <fullName evidence="7">Amidophosphoribosyltransferase</fullName>
        <shortName evidence="7">ATase</shortName>
        <ecNumber evidence="7">2.4.2.14</ecNumber>
    </recommendedName>
    <alternativeName>
        <fullName evidence="7">Glutamine phosphoribosylpyrophosphate amidotransferase</fullName>
        <shortName evidence="7">GPATase</shortName>
    </alternativeName>
</protein>
<dbReference type="Gene3D" id="3.40.50.2020">
    <property type="match status" value="1"/>
</dbReference>
<evidence type="ECO:0000256" key="3">
    <source>
        <dbReference type="ARBA" id="ARBA00022676"/>
    </source>
</evidence>
<keyword evidence="3 7" id="KW-0328">Glycosyltransferase</keyword>